<dbReference type="EMBL" id="MRZV01001024">
    <property type="protein sequence ID" value="PIK41379.1"/>
    <property type="molecule type" value="Genomic_DNA"/>
</dbReference>
<dbReference type="OrthoDB" id="6089094at2759"/>
<dbReference type="Proteomes" id="UP000230750">
    <property type="component" value="Unassembled WGS sequence"/>
</dbReference>
<dbReference type="AlphaFoldDB" id="A0A2G8K087"/>
<proteinExistence type="predicted"/>
<name>A0A2G8K087_STIJA</name>
<comment type="caution">
    <text evidence="1">The sequence shown here is derived from an EMBL/GenBank/DDBJ whole genome shotgun (WGS) entry which is preliminary data.</text>
</comment>
<evidence type="ECO:0000313" key="2">
    <source>
        <dbReference type="Proteomes" id="UP000230750"/>
    </source>
</evidence>
<gene>
    <name evidence="1" type="ORF">BSL78_21766</name>
</gene>
<keyword evidence="2" id="KW-1185">Reference proteome</keyword>
<protein>
    <submittedName>
        <fullName evidence="1">Uncharacterized protein</fullName>
    </submittedName>
</protein>
<reference evidence="1 2" key="1">
    <citation type="journal article" date="2017" name="PLoS Biol.">
        <title>The sea cucumber genome provides insights into morphological evolution and visceral regeneration.</title>
        <authorList>
            <person name="Zhang X."/>
            <person name="Sun L."/>
            <person name="Yuan J."/>
            <person name="Sun Y."/>
            <person name="Gao Y."/>
            <person name="Zhang L."/>
            <person name="Li S."/>
            <person name="Dai H."/>
            <person name="Hamel J.F."/>
            <person name="Liu C."/>
            <person name="Yu Y."/>
            <person name="Liu S."/>
            <person name="Lin W."/>
            <person name="Guo K."/>
            <person name="Jin S."/>
            <person name="Xu P."/>
            <person name="Storey K.B."/>
            <person name="Huan P."/>
            <person name="Zhang T."/>
            <person name="Zhou Y."/>
            <person name="Zhang J."/>
            <person name="Lin C."/>
            <person name="Li X."/>
            <person name="Xing L."/>
            <person name="Huo D."/>
            <person name="Sun M."/>
            <person name="Wang L."/>
            <person name="Mercier A."/>
            <person name="Li F."/>
            <person name="Yang H."/>
            <person name="Xiang J."/>
        </authorList>
    </citation>
    <scope>NUCLEOTIDE SEQUENCE [LARGE SCALE GENOMIC DNA]</scope>
    <source>
        <strain evidence="1">Shaxun</strain>
        <tissue evidence="1">Muscle</tissue>
    </source>
</reference>
<sequence length="269" mass="31024">MSGITAGCLSRALGFHPRVITECIPSDLVRKEDGISHRELMKLINLKFFNDALDRSANMHTADYNINVLKKKHRSSQPQTPECKSLGMLTSLVTLMSQSNFDELSEVRVAFQVYEAGDMRGMMIDQQTLMRTLKLCGRTVAPLKLMHRVKHMERRLDEPGRLQFYEFLDLIVLCELTDVISVPDPKHKPLDKTWRKLFELDHFENIFATYDEKLEGFMNSLFVQEERNYGHERLGSTRIPKEAAVRPVQGRNWFHSMKLFAVLGGNFSC</sequence>
<accession>A0A2G8K087</accession>
<evidence type="ECO:0000313" key="1">
    <source>
        <dbReference type="EMBL" id="PIK41379.1"/>
    </source>
</evidence>
<organism evidence="1 2">
    <name type="scientific">Stichopus japonicus</name>
    <name type="common">Sea cucumber</name>
    <dbReference type="NCBI Taxonomy" id="307972"/>
    <lineage>
        <taxon>Eukaryota</taxon>
        <taxon>Metazoa</taxon>
        <taxon>Echinodermata</taxon>
        <taxon>Eleutherozoa</taxon>
        <taxon>Echinozoa</taxon>
        <taxon>Holothuroidea</taxon>
        <taxon>Aspidochirotacea</taxon>
        <taxon>Aspidochirotida</taxon>
        <taxon>Stichopodidae</taxon>
        <taxon>Apostichopus</taxon>
    </lineage>
</organism>